<evidence type="ECO:0000256" key="1">
    <source>
        <dbReference type="SAM" id="MobiDB-lite"/>
    </source>
</evidence>
<evidence type="ECO:0000313" key="2">
    <source>
        <dbReference type="EMBL" id="TNO40617.1"/>
    </source>
</evidence>
<feature type="region of interest" description="Disordered" evidence="1">
    <location>
        <begin position="164"/>
        <end position="204"/>
    </location>
</feature>
<gene>
    <name evidence="2" type="ORF">FH034_09070</name>
</gene>
<accession>A0A5C4YDA2</accession>
<dbReference type="RefSeq" id="WP_251831818.1">
    <property type="nucleotide sequence ID" value="NZ_CAXRQO010000056.1"/>
</dbReference>
<sequence>MISLNSHYPNINYPNNTLSIKKDENNEYAYTKKDESKSEEDAYWEDFVQKYFGEMLTEEYANKYGYNGDPDVKEVENSLLERMRKDKLTKEEWEILNGAYEIDNIEFIPGDEISRIRKGNLLKTLTSASEFARIWVAEKDERKKRFIDALDVKPLTQEEIDRFLNKNKQQSSNSTQESNESGQNPDKKPFKAIQGESKNKETYKDDNAKNELLKKLLENKFGKSEELELLFGMKFSDDDAGEFNKFLSQNTSAKIIDIKA</sequence>
<dbReference type="EMBL" id="VEVS01000044">
    <property type="protein sequence ID" value="TNO40617.1"/>
    <property type="molecule type" value="Genomic_DNA"/>
</dbReference>
<dbReference type="AlphaFoldDB" id="A0A5C4YDA2"/>
<organism evidence="2 3">
    <name type="scientific">Campylobacter jejuni</name>
    <dbReference type="NCBI Taxonomy" id="197"/>
    <lineage>
        <taxon>Bacteria</taxon>
        <taxon>Pseudomonadati</taxon>
        <taxon>Campylobacterota</taxon>
        <taxon>Epsilonproteobacteria</taxon>
        <taxon>Campylobacterales</taxon>
        <taxon>Campylobacteraceae</taxon>
        <taxon>Campylobacter</taxon>
    </lineage>
</organism>
<dbReference type="Proteomes" id="UP000312397">
    <property type="component" value="Unassembled WGS sequence"/>
</dbReference>
<protein>
    <submittedName>
        <fullName evidence="2">Uncharacterized protein</fullName>
    </submittedName>
</protein>
<evidence type="ECO:0000313" key="3">
    <source>
        <dbReference type="Proteomes" id="UP000312397"/>
    </source>
</evidence>
<proteinExistence type="predicted"/>
<comment type="caution">
    <text evidence="2">The sequence shown here is derived from an EMBL/GenBank/DDBJ whole genome shotgun (WGS) entry which is preliminary data.</text>
</comment>
<name>A0A5C4YDA2_CAMJU</name>
<reference evidence="2 3" key="1">
    <citation type="submission" date="2019-06" db="EMBL/GenBank/DDBJ databases">
        <title>Epidemiology of MDR Campylobacter spp.</title>
        <authorList>
            <person name="Addetia A."/>
            <person name="Greninger A."/>
            <person name="Fang F."/>
        </authorList>
    </citation>
    <scope>NUCLEOTIDE SEQUENCE [LARGE SCALE GENOMIC DNA]</scope>
    <source>
        <strain evidence="2 3">HMC314</strain>
    </source>
</reference>
<feature type="compositionally biased region" description="Low complexity" evidence="1">
    <location>
        <begin position="166"/>
        <end position="184"/>
    </location>
</feature>